<evidence type="ECO:0000256" key="2">
    <source>
        <dbReference type="ARBA" id="ARBA00009477"/>
    </source>
</evidence>
<evidence type="ECO:0000313" key="14">
    <source>
        <dbReference type="Proteomes" id="UP000501534"/>
    </source>
</evidence>
<feature type="domain" description="Multidrug resistance protein MdtA-like beta-barrel" evidence="11">
    <location>
        <begin position="257"/>
        <end position="337"/>
    </location>
</feature>
<dbReference type="NCBIfam" id="NF008589">
    <property type="entry name" value="PRK11556.1"/>
    <property type="match status" value="1"/>
</dbReference>
<keyword evidence="3" id="KW-0813">Transport</keyword>
<dbReference type="InterPro" id="IPR058626">
    <property type="entry name" value="MdtA-like_b-barrel"/>
</dbReference>
<dbReference type="Gene3D" id="1.10.287.470">
    <property type="entry name" value="Helix hairpin bin"/>
    <property type="match status" value="1"/>
</dbReference>
<feature type="region of interest" description="Disordered" evidence="7">
    <location>
        <begin position="49"/>
        <end position="78"/>
    </location>
</feature>
<feature type="transmembrane region" description="Helical" evidence="8">
    <location>
        <begin position="21"/>
        <end position="41"/>
    </location>
</feature>
<keyword evidence="6 8" id="KW-0472">Membrane</keyword>
<dbReference type="GO" id="GO:0030313">
    <property type="term" value="C:cell envelope"/>
    <property type="evidence" value="ECO:0007669"/>
    <property type="project" value="UniProtKB-SubCell"/>
</dbReference>
<dbReference type="Pfam" id="PF25967">
    <property type="entry name" value="RND-MFP_C"/>
    <property type="match status" value="1"/>
</dbReference>
<feature type="compositionally biased region" description="Low complexity" evidence="7">
    <location>
        <begin position="460"/>
        <end position="481"/>
    </location>
</feature>
<dbReference type="Proteomes" id="UP000501534">
    <property type="component" value="Chromosome"/>
</dbReference>
<feature type="compositionally biased region" description="Basic and acidic residues" evidence="7">
    <location>
        <begin position="509"/>
        <end position="552"/>
    </location>
</feature>
<protein>
    <submittedName>
        <fullName evidence="13">Multidrug resistance protein MdtA</fullName>
    </submittedName>
</protein>
<evidence type="ECO:0000313" key="13">
    <source>
        <dbReference type="EMBL" id="QJR09781.1"/>
    </source>
</evidence>
<proteinExistence type="inferred from homology"/>
<dbReference type="Pfam" id="PF25917">
    <property type="entry name" value="BSH_RND"/>
    <property type="match status" value="1"/>
</dbReference>
<feature type="domain" description="Multidrug resistance protein MdtA-like alpha-helical hairpin" evidence="9">
    <location>
        <begin position="148"/>
        <end position="217"/>
    </location>
</feature>
<dbReference type="GO" id="GO:0015562">
    <property type="term" value="F:efflux transmembrane transporter activity"/>
    <property type="evidence" value="ECO:0007669"/>
    <property type="project" value="TreeGrafter"/>
</dbReference>
<evidence type="ECO:0000256" key="7">
    <source>
        <dbReference type="SAM" id="MobiDB-lite"/>
    </source>
</evidence>
<evidence type="ECO:0000256" key="8">
    <source>
        <dbReference type="SAM" id="Phobius"/>
    </source>
</evidence>
<dbReference type="Pfam" id="PF25944">
    <property type="entry name" value="Beta-barrel_RND"/>
    <property type="match status" value="1"/>
</dbReference>
<dbReference type="FunFam" id="2.40.420.20:FF:000001">
    <property type="entry name" value="Efflux RND transporter periplasmic adaptor subunit"/>
    <property type="match status" value="1"/>
</dbReference>
<keyword evidence="5" id="KW-0997">Cell inner membrane</keyword>
<keyword evidence="8" id="KW-1133">Transmembrane helix</keyword>
<evidence type="ECO:0000256" key="3">
    <source>
        <dbReference type="ARBA" id="ARBA00022448"/>
    </source>
</evidence>
<dbReference type="InterPro" id="IPR058625">
    <property type="entry name" value="MdtA-like_BSH"/>
</dbReference>
<evidence type="ECO:0000259" key="11">
    <source>
        <dbReference type="Pfam" id="PF25944"/>
    </source>
</evidence>
<feature type="region of interest" description="Disordered" evidence="7">
    <location>
        <begin position="407"/>
        <end position="561"/>
    </location>
</feature>
<dbReference type="InterPro" id="IPR006143">
    <property type="entry name" value="RND_pump_MFP"/>
</dbReference>
<keyword evidence="8" id="KW-0812">Transmembrane</keyword>
<sequence>MHDPLSAPPDPLLSPRKSRRGLLAIAFAVVLVVGLGAWWYFTRTPEGTTADGQAAKGDASKGDAKKGAGKGGRANFATGPQPVAAATARKGDIRIIQTSLGTVNALNTAIVRTRVDGPLLALHFKEGQSVKAGDVLAQIDPAPFEVALSQAEGQLARDMAQLQNARVDLDRYKTLLAQDSIARQQVDAQEATVKQFEGTVKIDRAVVDNAKLQLGYTKVTAPISGRLGLRQVDVGNTVHPGDTNGIIVITQVNPLTTVYTIPQDSLQRLLAELRRGDKIEVEAWDREQKNKLATGVLITTDNQVDVTTGTVKLKAQFPNDNGVLFPNQFVNVRMVVDIRTDVTVIPAAAVQTGPQGTVVYVVKEDNTVTMRPVKLGPAEGERVMVESGVEPGDRVVTDGIDRLREGAKVEVVQPLVPGPGGRGGAGKGGRRGDASKAGGDTSKAGGDASKAAPSGDGRKPGTAPGDPGTPGTAGKTPGAVGDAEKKAAAPAGSPVSSGSPPPASATDPKPADDMRDKFKNASPEEREKMREAFKKRMESASPEERARMQEQMRKRREAQGQ</sequence>
<evidence type="ECO:0000259" key="10">
    <source>
        <dbReference type="Pfam" id="PF25917"/>
    </source>
</evidence>
<keyword evidence="14" id="KW-1185">Reference proteome</keyword>
<evidence type="ECO:0000256" key="1">
    <source>
        <dbReference type="ARBA" id="ARBA00004236"/>
    </source>
</evidence>
<evidence type="ECO:0000259" key="9">
    <source>
        <dbReference type="Pfam" id="PF25876"/>
    </source>
</evidence>
<dbReference type="EMBL" id="CP053069">
    <property type="protein sequence ID" value="QJR09781.1"/>
    <property type="molecule type" value="Genomic_DNA"/>
</dbReference>
<evidence type="ECO:0000256" key="4">
    <source>
        <dbReference type="ARBA" id="ARBA00022475"/>
    </source>
</evidence>
<dbReference type="InterPro" id="IPR058624">
    <property type="entry name" value="MdtA-like_HH"/>
</dbReference>
<evidence type="ECO:0000256" key="6">
    <source>
        <dbReference type="ARBA" id="ARBA00023136"/>
    </source>
</evidence>
<dbReference type="KEGG" id="uru:DSM104443_00831"/>
<dbReference type="PANTHER" id="PTHR30469:SF12">
    <property type="entry name" value="MULTIDRUG RESISTANCE PROTEIN MDTA"/>
    <property type="match status" value="1"/>
</dbReference>
<reference evidence="13 14" key="1">
    <citation type="submission" date="2020-04" db="EMBL/GenBank/DDBJ databases">
        <title>Usitatibacter rugosus gen. nov., sp. nov. and Usitatibacter palustris sp. nov., novel members of Usitatibacteraceae fam. nov. within the order Nitrosomonadales isolated from soil.</title>
        <authorList>
            <person name="Huber K.J."/>
            <person name="Neumann-Schaal M."/>
            <person name="Geppert A."/>
            <person name="Luckner M."/>
            <person name="Wanner G."/>
            <person name="Overmann J."/>
        </authorList>
    </citation>
    <scope>NUCLEOTIDE SEQUENCE [LARGE SCALE GENOMIC DNA]</scope>
    <source>
        <strain evidence="13 14">0125_3</strain>
    </source>
</reference>
<feature type="compositionally biased region" description="Low complexity" evidence="7">
    <location>
        <begin position="488"/>
        <end position="498"/>
    </location>
</feature>
<dbReference type="Gene3D" id="2.40.50.100">
    <property type="match status" value="1"/>
</dbReference>
<dbReference type="AlphaFoldDB" id="A0A6M4GRA3"/>
<accession>A0A6M4GRA3</accession>
<evidence type="ECO:0000259" key="12">
    <source>
        <dbReference type="Pfam" id="PF25967"/>
    </source>
</evidence>
<comment type="subcellular location">
    <subcellularLocation>
        <location evidence="1">Cell membrane</location>
    </subcellularLocation>
</comment>
<dbReference type="Pfam" id="PF25876">
    <property type="entry name" value="HH_MFP_RND"/>
    <property type="match status" value="1"/>
</dbReference>
<dbReference type="PANTHER" id="PTHR30469">
    <property type="entry name" value="MULTIDRUG RESISTANCE PROTEIN MDTA"/>
    <property type="match status" value="1"/>
</dbReference>
<name>A0A6M4GRA3_9PROT</name>
<evidence type="ECO:0000256" key="5">
    <source>
        <dbReference type="ARBA" id="ARBA00022519"/>
    </source>
</evidence>
<dbReference type="GO" id="GO:1990281">
    <property type="term" value="C:efflux pump complex"/>
    <property type="evidence" value="ECO:0007669"/>
    <property type="project" value="TreeGrafter"/>
</dbReference>
<comment type="similarity">
    <text evidence="2">Belongs to the membrane fusion protein (MFP) (TC 8.A.1) family.</text>
</comment>
<keyword evidence="4" id="KW-1003">Cell membrane</keyword>
<dbReference type="NCBIfam" id="TIGR01730">
    <property type="entry name" value="RND_mfp"/>
    <property type="match status" value="1"/>
</dbReference>
<organism evidence="13 14">
    <name type="scientific">Usitatibacter rugosus</name>
    <dbReference type="NCBI Taxonomy" id="2732067"/>
    <lineage>
        <taxon>Bacteria</taxon>
        <taxon>Pseudomonadati</taxon>
        <taxon>Pseudomonadota</taxon>
        <taxon>Betaproteobacteria</taxon>
        <taxon>Nitrosomonadales</taxon>
        <taxon>Usitatibacteraceae</taxon>
        <taxon>Usitatibacter</taxon>
    </lineage>
</organism>
<dbReference type="SUPFAM" id="SSF111369">
    <property type="entry name" value="HlyD-like secretion proteins"/>
    <property type="match status" value="1"/>
</dbReference>
<dbReference type="Gene3D" id="2.40.420.20">
    <property type="match status" value="1"/>
</dbReference>
<feature type="domain" description="Multidrug resistance protein MdtA-like barrel-sandwich hybrid" evidence="10">
    <location>
        <begin position="107"/>
        <end position="250"/>
    </location>
</feature>
<dbReference type="RefSeq" id="WP_171089773.1">
    <property type="nucleotide sequence ID" value="NZ_CP053069.1"/>
</dbReference>
<feature type="domain" description="Multidrug resistance protein MdtA-like C-terminal permuted SH3" evidence="12">
    <location>
        <begin position="342"/>
        <end position="402"/>
    </location>
</feature>
<gene>
    <name evidence="13" type="primary">mdtA_1</name>
    <name evidence="13" type="ORF">DSM104443_00831</name>
</gene>
<dbReference type="InterPro" id="IPR058627">
    <property type="entry name" value="MdtA-like_C"/>
</dbReference>
<feature type="compositionally biased region" description="Gly residues" evidence="7">
    <location>
        <begin position="418"/>
        <end position="427"/>
    </location>
</feature>
<dbReference type="Gene3D" id="2.40.30.170">
    <property type="match status" value="1"/>
</dbReference>